<protein>
    <submittedName>
        <fullName evidence="2">Uncharacterized protein</fullName>
    </submittedName>
</protein>
<reference evidence="2" key="1">
    <citation type="submission" date="2022-11" db="UniProtKB">
        <authorList>
            <consortium name="WormBaseParasite"/>
        </authorList>
    </citation>
    <scope>IDENTIFICATION</scope>
</reference>
<proteinExistence type="predicted"/>
<sequence>MVKICKYFFIKNPILVIDCLDTFYGKWEVNEKPLDLTKYNCKYWITDEIDASAYEFVDKNIFSPIIPKFYQCDIKRLFLYDQVVSFNDLSLLISSAQIIHLNNVIVKKGDSDIPLEDIIAIAVNAKSVEVYRPTISPKTMKELLRIPHFATLDNFTLNYVSEVFDIDAFYVYMKKNQHTKFYLKFDSQISDAYKNRLKTIIDEILETEELDYKPPFIMFF</sequence>
<accession>A0A914QET2</accession>
<keyword evidence="1" id="KW-1185">Reference proteome</keyword>
<organism evidence="1 2">
    <name type="scientific">Panagrolaimus davidi</name>
    <dbReference type="NCBI Taxonomy" id="227884"/>
    <lineage>
        <taxon>Eukaryota</taxon>
        <taxon>Metazoa</taxon>
        <taxon>Ecdysozoa</taxon>
        <taxon>Nematoda</taxon>
        <taxon>Chromadorea</taxon>
        <taxon>Rhabditida</taxon>
        <taxon>Tylenchina</taxon>
        <taxon>Panagrolaimomorpha</taxon>
        <taxon>Panagrolaimoidea</taxon>
        <taxon>Panagrolaimidae</taxon>
        <taxon>Panagrolaimus</taxon>
    </lineage>
</organism>
<dbReference type="Proteomes" id="UP000887578">
    <property type="component" value="Unplaced"/>
</dbReference>
<dbReference type="AlphaFoldDB" id="A0A914QET2"/>
<name>A0A914QET2_9BILA</name>
<evidence type="ECO:0000313" key="1">
    <source>
        <dbReference type="Proteomes" id="UP000887578"/>
    </source>
</evidence>
<evidence type="ECO:0000313" key="2">
    <source>
        <dbReference type="WBParaSite" id="PDA_v2.g27907.t1"/>
    </source>
</evidence>
<dbReference type="WBParaSite" id="PDA_v2.g27907.t1">
    <property type="protein sequence ID" value="PDA_v2.g27907.t1"/>
    <property type="gene ID" value="PDA_v2.g27907"/>
</dbReference>